<dbReference type="AlphaFoldDB" id="A0A2I1BXK9"/>
<dbReference type="VEuPathDB" id="FungiDB:P174DRAFT_445099"/>
<gene>
    <name evidence="1" type="ORF">P174DRAFT_445099</name>
</gene>
<proteinExistence type="predicted"/>
<accession>A0A2I1BXK9</accession>
<dbReference type="Proteomes" id="UP000234474">
    <property type="component" value="Unassembled WGS sequence"/>
</dbReference>
<dbReference type="GeneID" id="36535578"/>
<organism evidence="1 2">
    <name type="scientific">Aspergillus novofumigatus (strain IBT 16806)</name>
    <dbReference type="NCBI Taxonomy" id="1392255"/>
    <lineage>
        <taxon>Eukaryota</taxon>
        <taxon>Fungi</taxon>
        <taxon>Dikarya</taxon>
        <taxon>Ascomycota</taxon>
        <taxon>Pezizomycotina</taxon>
        <taxon>Eurotiomycetes</taxon>
        <taxon>Eurotiomycetidae</taxon>
        <taxon>Eurotiales</taxon>
        <taxon>Aspergillaceae</taxon>
        <taxon>Aspergillus</taxon>
        <taxon>Aspergillus subgen. Fumigati</taxon>
    </lineage>
</organism>
<name>A0A2I1BXK9_ASPN1</name>
<comment type="caution">
    <text evidence="1">The sequence shown here is derived from an EMBL/GenBank/DDBJ whole genome shotgun (WGS) entry which is preliminary data.</text>
</comment>
<keyword evidence="2" id="KW-1185">Reference proteome</keyword>
<dbReference type="RefSeq" id="XP_024678703.1">
    <property type="nucleotide sequence ID" value="XM_024828253.1"/>
</dbReference>
<evidence type="ECO:0000313" key="2">
    <source>
        <dbReference type="Proteomes" id="UP000234474"/>
    </source>
</evidence>
<sequence length="53" mass="6096">MPANHKEKKMSKMAVEGTIAVLRELTRDREIRGSKVTVFLRLLTDNTLNTIRI</sequence>
<evidence type="ECO:0000313" key="1">
    <source>
        <dbReference type="EMBL" id="PKX90108.1"/>
    </source>
</evidence>
<protein>
    <submittedName>
        <fullName evidence="1">Uncharacterized protein</fullName>
    </submittedName>
</protein>
<dbReference type="EMBL" id="MSZS01000008">
    <property type="protein sequence ID" value="PKX90108.1"/>
    <property type="molecule type" value="Genomic_DNA"/>
</dbReference>
<reference evidence="2" key="1">
    <citation type="journal article" date="2018" name="Proc. Natl. Acad. Sci. U.S.A.">
        <title>Linking secondary metabolites to gene clusters through genome sequencing of six diverse Aspergillus species.</title>
        <authorList>
            <person name="Kaerboelling I."/>
            <person name="Vesth T.C."/>
            <person name="Frisvad J.C."/>
            <person name="Nybo J.L."/>
            <person name="Theobald S."/>
            <person name="Kuo A."/>
            <person name="Bowyer P."/>
            <person name="Matsuda Y."/>
            <person name="Mondo S."/>
            <person name="Lyhne E.K."/>
            <person name="Kogle M.E."/>
            <person name="Clum A."/>
            <person name="Lipzen A."/>
            <person name="Salamov A."/>
            <person name="Ngan C.Y."/>
            <person name="Daum C."/>
            <person name="Chiniquy J."/>
            <person name="Barry K."/>
            <person name="LaButti K."/>
            <person name="Haridas S."/>
            <person name="Simmons B.A."/>
            <person name="Magnuson J.K."/>
            <person name="Mortensen U.H."/>
            <person name="Larsen T.O."/>
            <person name="Grigoriev I.V."/>
            <person name="Baker S.E."/>
            <person name="Andersen M.R."/>
        </authorList>
    </citation>
    <scope>NUCLEOTIDE SEQUENCE [LARGE SCALE GENOMIC DNA]</scope>
    <source>
        <strain evidence="2">IBT 16806</strain>
    </source>
</reference>